<dbReference type="InterPro" id="IPR024760">
    <property type="entry name" value="HTH_dom_conjug_TS-like"/>
</dbReference>
<name>A0ABR8SYT3_9BACL</name>
<dbReference type="Proteomes" id="UP000608071">
    <property type="component" value="Unassembled WGS sequence"/>
</dbReference>
<accession>A0ABR8SYT3</accession>
<keyword evidence="3" id="KW-1185">Reference proteome</keyword>
<comment type="caution">
    <text evidence="2">The sequence shown here is derived from an EMBL/GenBank/DDBJ whole genome shotgun (WGS) entry which is preliminary data.</text>
</comment>
<evidence type="ECO:0000259" key="1">
    <source>
        <dbReference type="Pfam" id="PF12645"/>
    </source>
</evidence>
<evidence type="ECO:0000313" key="2">
    <source>
        <dbReference type="EMBL" id="MBD7968681.1"/>
    </source>
</evidence>
<sequence length="82" mass="9409">MEKKNNSESIGENEFLRLVHDVQQGDTAAMEELLDMFESDMRLLSKYIPMPEEDALQSMKLEFITLIKNKVLDQKGSSNEGE</sequence>
<feature type="domain" description="Helix-turn-helix conjugative transposon-like" evidence="1">
    <location>
        <begin position="20"/>
        <end position="68"/>
    </location>
</feature>
<proteinExistence type="predicted"/>
<evidence type="ECO:0000313" key="3">
    <source>
        <dbReference type="Proteomes" id="UP000608071"/>
    </source>
</evidence>
<dbReference type="EMBL" id="JACSQL010000004">
    <property type="protein sequence ID" value="MBD7968681.1"/>
    <property type="molecule type" value="Genomic_DNA"/>
</dbReference>
<gene>
    <name evidence="2" type="ORF">H9647_11465</name>
</gene>
<organism evidence="2 3">
    <name type="scientific">Paenibacillus gallinarum</name>
    <dbReference type="NCBI Taxonomy" id="2762232"/>
    <lineage>
        <taxon>Bacteria</taxon>
        <taxon>Bacillati</taxon>
        <taxon>Bacillota</taxon>
        <taxon>Bacilli</taxon>
        <taxon>Bacillales</taxon>
        <taxon>Paenibacillaceae</taxon>
        <taxon>Paenibacillus</taxon>
    </lineage>
</organism>
<dbReference type="Pfam" id="PF12645">
    <property type="entry name" value="HTH_16"/>
    <property type="match status" value="1"/>
</dbReference>
<protein>
    <submittedName>
        <fullName evidence="2">Helix-turn-helix domain-containing protein</fullName>
    </submittedName>
</protein>
<reference evidence="2 3" key="1">
    <citation type="submission" date="2020-08" db="EMBL/GenBank/DDBJ databases">
        <title>A Genomic Blueprint of the Chicken Gut Microbiome.</title>
        <authorList>
            <person name="Gilroy R."/>
            <person name="Ravi A."/>
            <person name="Getino M."/>
            <person name="Pursley I."/>
            <person name="Horton D.L."/>
            <person name="Alikhan N.-F."/>
            <person name="Baker D."/>
            <person name="Gharbi K."/>
            <person name="Hall N."/>
            <person name="Watson M."/>
            <person name="Adriaenssens E.M."/>
            <person name="Foster-Nyarko E."/>
            <person name="Jarju S."/>
            <person name="Secka A."/>
            <person name="Antonio M."/>
            <person name="Oren A."/>
            <person name="Chaudhuri R."/>
            <person name="La Ragione R.M."/>
            <person name="Hildebrand F."/>
            <person name="Pallen M.J."/>
        </authorList>
    </citation>
    <scope>NUCLEOTIDE SEQUENCE [LARGE SCALE GENOMIC DNA]</scope>
    <source>
        <strain evidence="2 3">Sa2BVA9</strain>
    </source>
</reference>